<dbReference type="Proteomes" id="UP001634007">
    <property type="component" value="Unassembled WGS sequence"/>
</dbReference>
<protein>
    <submittedName>
        <fullName evidence="4">Uncharacterized protein</fullName>
    </submittedName>
</protein>
<comment type="similarity">
    <text evidence="1">Belongs to the universal ribosomal protein uL18 family.</text>
</comment>
<keyword evidence="5" id="KW-1185">Reference proteome</keyword>
<evidence type="ECO:0000313" key="4">
    <source>
        <dbReference type="EMBL" id="KAL3738752.1"/>
    </source>
</evidence>
<organism evidence="4 5">
    <name type="scientific">Eucalyptus globulus</name>
    <name type="common">Tasmanian blue gum</name>
    <dbReference type="NCBI Taxonomy" id="34317"/>
    <lineage>
        <taxon>Eukaryota</taxon>
        <taxon>Viridiplantae</taxon>
        <taxon>Streptophyta</taxon>
        <taxon>Embryophyta</taxon>
        <taxon>Tracheophyta</taxon>
        <taxon>Spermatophyta</taxon>
        <taxon>Magnoliopsida</taxon>
        <taxon>eudicotyledons</taxon>
        <taxon>Gunneridae</taxon>
        <taxon>Pentapetalae</taxon>
        <taxon>rosids</taxon>
        <taxon>malvids</taxon>
        <taxon>Myrtales</taxon>
        <taxon>Myrtaceae</taxon>
        <taxon>Myrtoideae</taxon>
        <taxon>Eucalypteae</taxon>
        <taxon>Eucalyptus</taxon>
    </lineage>
</organism>
<evidence type="ECO:0000256" key="2">
    <source>
        <dbReference type="ARBA" id="ARBA00022980"/>
    </source>
</evidence>
<dbReference type="PANTHER" id="PTHR12899:SF5">
    <property type="entry name" value="RIBOSOMAL L18P_L5E FAMILY PROTEIN"/>
    <property type="match status" value="1"/>
</dbReference>
<evidence type="ECO:0000256" key="3">
    <source>
        <dbReference type="ARBA" id="ARBA00023274"/>
    </source>
</evidence>
<comment type="caution">
    <text evidence="4">The sequence shown here is derived from an EMBL/GenBank/DDBJ whole genome shotgun (WGS) entry which is preliminary data.</text>
</comment>
<dbReference type="SUPFAM" id="SSF53137">
    <property type="entry name" value="Translational machinery components"/>
    <property type="match status" value="1"/>
</dbReference>
<evidence type="ECO:0000313" key="5">
    <source>
        <dbReference type="Proteomes" id="UP001634007"/>
    </source>
</evidence>
<accession>A0ABD3KHE8</accession>
<dbReference type="AlphaFoldDB" id="A0ABD3KHE8"/>
<dbReference type="PANTHER" id="PTHR12899">
    <property type="entry name" value="39S RIBOSOMAL PROTEIN L18, MITOCHONDRIAL"/>
    <property type="match status" value="1"/>
</dbReference>
<reference evidence="4 5" key="1">
    <citation type="submission" date="2024-11" db="EMBL/GenBank/DDBJ databases">
        <title>Chromosome-level genome assembly of Eucalyptus globulus Labill. provides insights into its genome evolution.</title>
        <authorList>
            <person name="Li X."/>
        </authorList>
    </citation>
    <scope>NUCLEOTIDE SEQUENCE [LARGE SCALE GENOMIC DNA]</scope>
    <source>
        <strain evidence="4">CL2024</strain>
        <tissue evidence="4">Fresh tender leaves</tissue>
    </source>
</reference>
<dbReference type="EMBL" id="JBJKBG010000005">
    <property type="protein sequence ID" value="KAL3738752.1"/>
    <property type="molecule type" value="Genomic_DNA"/>
</dbReference>
<dbReference type="InterPro" id="IPR005484">
    <property type="entry name" value="Ribosomal_uL18_bac/plant/anim"/>
</dbReference>
<name>A0ABD3KHE8_EUCGL</name>
<proteinExistence type="inferred from homology"/>
<gene>
    <name evidence="4" type="ORF">ACJRO7_020167</name>
</gene>
<evidence type="ECO:0000256" key="1">
    <source>
        <dbReference type="ARBA" id="ARBA00007116"/>
    </source>
</evidence>
<keyword evidence="3" id="KW-0687">Ribonucleoprotein</keyword>
<sequence>MLKRAFCNTCTNSVLVHGVDASGHGVFVPTCNIHSKNPNKHVSFKQCTIGYMEPFTLDVFISKHLISASLTNRSCASKSLWRITLLKSRPNIPLRLAVGGILADRVIEANVGTASYTPRERDKFEGEIRASSVSLIDSVIDINVYLD</sequence>
<dbReference type="GO" id="GO:0005840">
    <property type="term" value="C:ribosome"/>
    <property type="evidence" value="ECO:0007669"/>
    <property type="project" value="UniProtKB-KW"/>
</dbReference>
<keyword evidence="2" id="KW-0689">Ribosomal protein</keyword>
<dbReference type="GO" id="GO:1990904">
    <property type="term" value="C:ribonucleoprotein complex"/>
    <property type="evidence" value="ECO:0007669"/>
    <property type="project" value="UniProtKB-KW"/>
</dbReference>